<proteinExistence type="predicted"/>
<name>A0A2H0W421_9BACT</name>
<dbReference type="EMBL" id="PEZY01000008">
    <property type="protein sequence ID" value="PIS06109.1"/>
    <property type="molecule type" value="Genomic_DNA"/>
</dbReference>
<dbReference type="AlphaFoldDB" id="A0A2H0W421"/>
<dbReference type="Proteomes" id="UP000229056">
    <property type="component" value="Unassembled WGS sequence"/>
</dbReference>
<gene>
    <name evidence="1" type="ORF">COT80_02465</name>
</gene>
<comment type="caution">
    <text evidence="1">The sequence shown here is derived from an EMBL/GenBank/DDBJ whole genome shotgun (WGS) entry which is preliminary data.</text>
</comment>
<protein>
    <submittedName>
        <fullName evidence="1">Uncharacterized protein</fullName>
    </submittedName>
</protein>
<reference evidence="2" key="1">
    <citation type="submission" date="2017-09" db="EMBL/GenBank/DDBJ databases">
        <title>Depth-based differentiation of microbial function through sediment-hosted aquifers and enrichment of novel symbionts in the deep terrestrial subsurface.</title>
        <authorList>
            <person name="Probst A.J."/>
            <person name="Ladd B."/>
            <person name="Jarett J.K."/>
            <person name="Geller-Mcgrath D.E."/>
            <person name="Sieber C.M.K."/>
            <person name="Emerson J.B."/>
            <person name="Anantharaman K."/>
            <person name="Thomas B.C."/>
            <person name="Malmstrom R."/>
            <person name="Stieglmeier M."/>
            <person name="Klingl A."/>
            <person name="Woyke T."/>
            <person name="Ryan C.M."/>
            <person name="Banfield J.F."/>
        </authorList>
    </citation>
    <scope>NUCLEOTIDE SEQUENCE [LARGE SCALE GENOMIC DNA]</scope>
</reference>
<evidence type="ECO:0000313" key="2">
    <source>
        <dbReference type="Proteomes" id="UP000229056"/>
    </source>
</evidence>
<sequence length="76" mass="9000">MEIFFRINKENNESEDVKRPHCPHCNNPLVIERDSVMDECFMVGGPNRTEYREVVSEVYCSHCKTSFHKSILYQCE</sequence>
<organism evidence="1 2">
    <name type="scientific">Candidatus Buchananbacteria bacterium CG10_big_fil_rev_8_21_14_0_10_33_19</name>
    <dbReference type="NCBI Taxonomy" id="1974525"/>
    <lineage>
        <taxon>Bacteria</taxon>
        <taxon>Candidatus Buchananiibacteriota</taxon>
    </lineage>
</organism>
<evidence type="ECO:0000313" key="1">
    <source>
        <dbReference type="EMBL" id="PIS06109.1"/>
    </source>
</evidence>
<accession>A0A2H0W421</accession>